<evidence type="ECO:0000259" key="3">
    <source>
        <dbReference type="Pfam" id="PF20152"/>
    </source>
</evidence>
<feature type="transmembrane region" description="Helical" evidence="2">
    <location>
        <begin position="121"/>
        <end position="141"/>
    </location>
</feature>
<evidence type="ECO:0000256" key="2">
    <source>
        <dbReference type="SAM" id="Phobius"/>
    </source>
</evidence>
<reference evidence="4 5" key="1">
    <citation type="journal article" date="2010" name="Proc. Natl. Acad. Sci. U.S.A.">
        <title>Insights into evolution of multicellular fungi from the assembled chromosomes of the mushroom Coprinopsis cinerea (Coprinus cinereus).</title>
        <authorList>
            <person name="Stajich J.E."/>
            <person name="Wilke S.K."/>
            <person name="Ahren D."/>
            <person name="Au C.H."/>
            <person name="Birren B.W."/>
            <person name="Borodovsky M."/>
            <person name="Burns C."/>
            <person name="Canback B."/>
            <person name="Casselton L.A."/>
            <person name="Cheng C.K."/>
            <person name="Deng J."/>
            <person name="Dietrich F.S."/>
            <person name="Fargo D.C."/>
            <person name="Farman M.L."/>
            <person name="Gathman A.C."/>
            <person name="Goldberg J."/>
            <person name="Guigo R."/>
            <person name="Hoegger P.J."/>
            <person name="Hooker J.B."/>
            <person name="Huggins A."/>
            <person name="James T.Y."/>
            <person name="Kamada T."/>
            <person name="Kilaru S."/>
            <person name="Kodira C."/>
            <person name="Kues U."/>
            <person name="Kupfer D."/>
            <person name="Kwan H.S."/>
            <person name="Lomsadze A."/>
            <person name="Li W."/>
            <person name="Lilly W.W."/>
            <person name="Ma L.J."/>
            <person name="Mackey A.J."/>
            <person name="Manning G."/>
            <person name="Martin F."/>
            <person name="Muraguchi H."/>
            <person name="Natvig D.O."/>
            <person name="Palmerini H."/>
            <person name="Ramesh M.A."/>
            <person name="Rehmeyer C.J."/>
            <person name="Roe B.A."/>
            <person name="Shenoy N."/>
            <person name="Stanke M."/>
            <person name="Ter-Hovhannisyan V."/>
            <person name="Tunlid A."/>
            <person name="Velagapudi R."/>
            <person name="Vision T.J."/>
            <person name="Zeng Q."/>
            <person name="Zolan M.E."/>
            <person name="Pukkila P.J."/>
        </authorList>
    </citation>
    <scope>NUCLEOTIDE SEQUENCE [LARGE SCALE GENOMIC DNA]</scope>
    <source>
        <strain evidence="5">Okayama-7 / 130 / ATCC MYA-4618 / FGSC 9003</strain>
    </source>
</reference>
<accession>A8NC74</accession>
<dbReference type="OMA" id="AIPSCAL"/>
<gene>
    <name evidence="4" type="ORF">CC1G_07678</name>
</gene>
<feature type="region of interest" description="Disordered" evidence="1">
    <location>
        <begin position="318"/>
        <end position="349"/>
    </location>
</feature>
<dbReference type="VEuPathDB" id="FungiDB:CC1G_07678"/>
<dbReference type="Proteomes" id="UP000001861">
    <property type="component" value="Unassembled WGS sequence"/>
</dbReference>
<dbReference type="RefSeq" id="XP_001832418.2">
    <property type="nucleotide sequence ID" value="XM_001832366.2"/>
</dbReference>
<protein>
    <recommendedName>
        <fullName evidence="3">DUF6534 domain-containing protein</fullName>
    </recommendedName>
</protein>
<feature type="transmembrane region" description="Helical" evidence="2">
    <location>
        <begin position="204"/>
        <end position="224"/>
    </location>
</feature>
<feature type="region of interest" description="Disordered" evidence="1">
    <location>
        <begin position="267"/>
        <end position="288"/>
    </location>
</feature>
<dbReference type="AlphaFoldDB" id="A8NC74"/>
<dbReference type="EMBL" id="AACS02000009">
    <property type="protein sequence ID" value="EAU89452.2"/>
    <property type="molecule type" value="Genomic_DNA"/>
</dbReference>
<feature type="transmembrane region" description="Helical" evidence="2">
    <location>
        <begin position="49"/>
        <end position="73"/>
    </location>
</feature>
<sequence>MGVYDPVLGTLLIGVAVQFPVNTYLYGVVSHQYVRYYSSKFNDPLRIKVSVLALLTFDTVHTVLMIYLCWVYLVDNFANPGALSQPQWPCGFIPIGTAITASITHTFLGFRIYGMLKNRPLFVVILALTLAEFATALALSIRMWTLDRFTLILLPGLKPFIIPWLLIQCTLDIIVSGVLSGFLHRHRTGHLPTDSVINRLIRGAIQTGAFSTILAITGLIVFLVRPDTILHAMFMIPIGRTYTTTLMDTLNVRTHLKDRLMNSDDNALPDQTWGNAANPESGILENSRPFSARGRLSDASPYLPAFPRTESFDNFSTTMTTNKPSSHHPDFEFTASITLPKPPESRTRD</sequence>
<keyword evidence="2" id="KW-0472">Membrane</keyword>
<evidence type="ECO:0000256" key="1">
    <source>
        <dbReference type="SAM" id="MobiDB-lite"/>
    </source>
</evidence>
<dbReference type="KEGG" id="cci:CC1G_07678"/>
<feature type="transmembrane region" description="Helical" evidence="2">
    <location>
        <begin position="93"/>
        <end position="114"/>
    </location>
</feature>
<keyword evidence="2" id="KW-0812">Transmembrane</keyword>
<dbReference type="eggNOG" id="ENOG502SHW2">
    <property type="taxonomic scope" value="Eukaryota"/>
</dbReference>
<keyword evidence="5" id="KW-1185">Reference proteome</keyword>
<comment type="caution">
    <text evidence="4">The sequence shown here is derived from an EMBL/GenBank/DDBJ whole genome shotgun (WGS) entry which is preliminary data.</text>
</comment>
<proteinExistence type="predicted"/>
<evidence type="ECO:0000313" key="4">
    <source>
        <dbReference type="EMBL" id="EAU89452.2"/>
    </source>
</evidence>
<keyword evidence="2" id="KW-1133">Transmembrane helix</keyword>
<feature type="domain" description="DUF6534" evidence="3">
    <location>
        <begin position="169"/>
        <end position="255"/>
    </location>
</feature>
<dbReference type="OrthoDB" id="2562493at2759"/>
<dbReference type="HOGENOM" id="CLU_046025_2_0_1"/>
<dbReference type="PANTHER" id="PTHR40465">
    <property type="entry name" value="CHROMOSOME 1, WHOLE GENOME SHOTGUN SEQUENCE"/>
    <property type="match status" value="1"/>
</dbReference>
<organism evidence="4 5">
    <name type="scientific">Coprinopsis cinerea (strain Okayama-7 / 130 / ATCC MYA-4618 / FGSC 9003)</name>
    <name type="common">Inky cap fungus</name>
    <name type="synonym">Hormographiella aspergillata</name>
    <dbReference type="NCBI Taxonomy" id="240176"/>
    <lineage>
        <taxon>Eukaryota</taxon>
        <taxon>Fungi</taxon>
        <taxon>Dikarya</taxon>
        <taxon>Basidiomycota</taxon>
        <taxon>Agaricomycotina</taxon>
        <taxon>Agaricomycetes</taxon>
        <taxon>Agaricomycetidae</taxon>
        <taxon>Agaricales</taxon>
        <taxon>Agaricineae</taxon>
        <taxon>Psathyrellaceae</taxon>
        <taxon>Coprinopsis</taxon>
    </lineage>
</organism>
<dbReference type="PANTHER" id="PTHR40465:SF1">
    <property type="entry name" value="DUF6534 DOMAIN-CONTAINING PROTEIN"/>
    <property type="match status" value="1"/>
</dbReference>
<name>A8NC74_COPC7</name>
<dbReference type="InterPro" id="IPR045339">
    <property type="entry name" value="DUF6534"/>
</dbReference>
<feature type="transmembrane region" description="Helical" evidence="2">
    <location>
        <begin position="161"/>
        <end position="183"/>
    </location>
</feature>
<feature type="transmembrane region" description="Helical" evidence="2">
    <location>
        <begin position="6"/>
        <end position="29"/>
    </location>
</feature>
<evidence type="ECO:0000313" key="5">
    <source>
        <dbReference type="Proteomes" id="UP000001861"/>
    </source>
</evidence>
<dbReference type="Pfam" id="PF20152">
    <property type="entry name" value="DUF6534"/>
    <property type="match status" value="1"/>
</dbReference>
<dbReference type="GeneID" id="6008903"/>
<dbReference type="InParanoid" id="A8NC74"/>